<dbReference type="OMA" id="LICTHAS"/>
<dbReference type="HOGENOM" id="CLU_021227_0_0_1"/>
<reference evidence="2" key="1">
    <citation type="submission" date="2015-04" db="UniProtKB">
        <authorList>
            <consortium name="EnsemblPlants"/>
        </authorList>
    </citation>
    <scope>IDENTIFICATION</scope>
    <source>
        <strain evidence="2">SL10</strain>
    </source>
</reference>
<feature type="region of interest" description="Disordered" evidence="1">
    <location>
        <begin position="636"/>
        <end position="688"/>
    </location>
</feature>
<sequence length="785" mass="90510">MQRIRVPYSTILNFLFKMHQISYEKYMHDEEFKPLTQYKEAEPIMDNIMTEKAKLVSRALLIELYFLHKMGKCPQHFDESNVFIREDGIAEIRECNLDDKSDSKVFENYQDAHKIIVEIVLQQHKDDIPKDVKHLLNLMNNPNKAISMELEYLICTHASLVPLRNRETFFLWMYRHIMFMLPCDKPAGDMPYKSYWHKKLKGDNLLKKLFRREKDMCYKKEITDFLKSYRNAIVHGMDKYSEERIRYTPDDIQLILLITFPMLLPRMQEELWENKQLEDLQLDSLFGSNMDKEFGVIMDPSAVSNCNKSNNFSFQVGSMPISANQDTNKNDIGVDSLPTKNTHHVSYAEYIRDLEFKPLIEYIKHTPVMLVGPTRQRVYRLMTEEAKFVIRALLKELYFLHKRGKCPRNFDESNVFIREDGIVQLRGSELDDKNDSLVSKNYKDAGKIIMEIVFGQHKEDIPEDVMHLLNLMNTGDKVISMDLEYLICTHASLVPLRNREAFFLWMYAFIMFVLPCDKSTEKDEIINALRKLDWGGKLQGTSLLRKFSWCKRDGSEEEIDSFLNSYRDTVYHGMDECNGNGKRYTPDDIQLILWVTFPMLLPTMQQELWKKKQLRDLKLDGLFGSTLQNTAAASALENAAPQAEARPRGTAAMEGTEKTRTGIGGGSETARSEMRGKRKRTRSKLQQSRGQGCWPIAIHVIGPSTADARHPTAPLSGAAAAAAAAAIQATTAAPLLLKGERRGRGGERVGDRGEVSKKVIDKWVPLLTSKSMVTTRSRFPIHRKR</sequence>
<proteinExistence type="predicted"/>
<dbReference type="AlphaFoldDB" id="A0A0E0G5C6"/>
<name>A0A0E0G5C6_ORYNI</name>
<keyword evidence="3" id="KW-1185">Reference proteome</keyword>
<evidence type="ECO:0000313" key="2">
    <source>
        <dbReference type="EnsemblPlants" id="ONIVA02G14710.1"/>
    </source>
</evidence>
<organism evidence="2">
    <name type="scientific">Oryza nivara</name>
    <name type="common">Indian wild rice</name>
    <name type="synonym">Oryza sativa f. spontanea</name>
    <dbReference type="NCBI Taxonomy" id="4536"/>
    <lineage>
        <taxon>Eukaryota</taxon>
        <taxon>Viridiplantae</taxon>
        <taxon>Streptophyta</taxon>
        <taxon>Embryophyta</taxon>
        <taxon>Tracheophyta</taxon>
        <taxon>Spermatophyta</taxon>
        <taxon>Magnoliopsida</taxon>
        <taxon>Liliopsida</taxon>
        <taxon>Poales</taxon>
        <taxon>Poaceae</taxon>
        <taxon>BOP clade</taxon>
        <taxon>Oryzoideae</taxon>
        <taxon>Oryzeae</taxon>
        <taxon>Oryzinae</taxon>
        <taxon>Oryza</taxon>
    </lineage>
</organism>
<dbReference type="Gramene" id="ONIVA02G14710.1">
    <property type="protein sequence ID" value="ONIVA02G14710.1"/>
    <property type="gene ID" value="ONIVA02G14710"/>
</dbReference>
<reference evidence="2" key="2">
    <citation type="submission" date="2018-04" db="EMBL/GenBank/DDBJ databases">
        <title>OnivRS2 (Oryza nivara Reference Sequence Version 2).</title>
        <authorList>
            <person name="Zhang J."/>
            <person name="Kudrna D."/>
            <person name="Lee S."/>
            <person name="Talag J."/>
            <person name="Rajasekar S."/>
            <person name="Welchert J."/>
            <person name="Hsing Y.-I."/>
            <person name="Wing R.A."/>
        </authorList>
    </citation>
    <scope>NUCLEOTIDE SEQUENCE [LARGE SCALE GENOMIC DNA]</scope>
    <source>
        <strain evidence="2">SL10</strain>
    </source>
</reference>
<dbReference type="EnsemblPlants" id="ONIVA02G14710.1">
    <property type="protein sequence ID" value="ONIVA02G14710.1"/>
    <property type="gene ID" value="ONIVA02G14710"/>
</dbReference>
<accession>A0A0E0G5C6</accession>
<dbReference type="Proteomes" id="UP000006591">
    <property type="component" value="Chromosome 2"/>
</dbReference>
<dbReference type="PANTHER" id="PTHR35161:SF4">
    <property type="entry name" value="OS02G0303100 PROTEIN"/>
    <property type="match status" value="1"/>
</dbReference>
<evidence type="ECO:0000313" key="3">
    <source>
        <dbReference type="Proteomes" id="UP000006591"/>
    </source>
</evidence>
<protein>
    <submittedName>
        <fullName evidence="2">Uncharacterized protein</fullName>
    </submittedName>
</protein>
<dbReference type="PANTHER" id="PTHR35161">
    <property type="entry name" value="OS02G0303100 PROTEIN"/>
    <property type="match status" value="1"/>
</dbReference>
<evidence type="ECO:0000256" key="1">
    <source>
        <dbReference type="SAM" id="MobiDB-lite"/>
    </source>
</evidence>